<name>A0A8I6S6P7_CIMLE</name>
<dbReference type="AlphaFoldDB" id="A0A8I6S6P7"/>
<dbReference type="Proteomes" id="UP000494040">
    <property type="component" value="Unassembled WGS sequence"/>
</dbReference>
<protein>
    <submittedName>
        <fullName evidence="2">Uncharacterized protein</fullName>
    </submittedName>
</protein>
<dbReference type="GeneID" id="106672141"/>
<feature type="compositionally biased region" description="Basic and acidic residues" evidence="1">
    <location>
        <begin position="81"/>
        <end position="100"/>
    </location>
</feature>
<evidence type="ECO:0000256" key="1">
    <source>
        <dbReference type="SAM" id="MobiDB-lite"/>
    </source>
</evidence>
<feature type="region of interest" description="Disordered" evidence="1">
    <location>
        <begin position="79"/>
        <end position="106"/>
    </location>
</feature>
<dbReference type="RefSeq" id="XP_014258804.1">
    <property type="nucleotide sequence ID" value="XM_014403318.2"/>
</dbReference>
<evidence type="ECO:0000313" key="2">
    <source>
        <dbReference type="EnsemblMetazoa" id="XP_014258804.1"/>
    </source>
</evidence>
<dbReference type="KEGG" id="clec:106672141"/>
<reference evidence="2" key="1">
    <citation type="submission" date="2022-01" db="UniProtKB">
        <authorList>
            <consortium name="EnsemblMetazoa"/>
        </authorList>
    </citation>
    <scope>IDENTIFICATION</scope>
</reference>
<dbReference type="EnsemblMetazoa" id="XM_014403318.2">
    <property type="protein sequence ID" value="XP_014258804.1"/>
    <property type="gene ID" value="LOC106672141"/>
</dbReference>
<evidence type="ECO:0000313" key="3">
    <source>
        <dbReference type="Proteomes" id="UP000494040"/>
    </source>
</evidence>
<keyword evidence="3" id="KW-1185">Reference proteome</keyword>
<proteinExistence type="predicted"/>
<organism evidence="2 3">
    <name type="scientific">Cimex lectularius</name>
    <name type="common">Bed bug</name>
    <name type="synonym">Acanthia lectularia</name>
    <dbReference type="NCBI Taxonomy" id="79782"/>
    <lineage>
        <taxon>Eukaryota</taxon>
        <taxon>Metazoa</taxon>
        <taxon>Ecdysozoa</taxon>
        <taxon>Arthropoda</taxon>
        <taxon>Hexapoda</taxon>
        <taxon>Insecta</taxon>
        <taxon>Pterygota</taxon>
        <taxon>Neoptera</taxon>
        <taxon>Paraneoptera</taxon>
        <taxon>Hemiptera</taxon>
        <taxon>Heteroptera</taxon>
        <taxon>Panheteroptera</taxon>
        <taxon>Cimicomorpha</taxon>
        <taxon>Cimicidae</taxon>
        <taxon>Cimex</taxon>
    </lineage>
</organism>
<accession>A0A8I6S6P7</accession>
<dbReference type="OrthoDB" id="406368at2759"/>
<sequence>MLFRSERKFTTAKKENPFVGPNTYVIYYPLDLKQEAVPFRFKIGHRSLPVICSPGPNKYNIKYRKHRIIGGSSLRYTAARKTRDLDNTEPPPEKNNETRAKPKGKIYRGHYPRYGCPVTSTNSYKIPDGNPRFKKKKISFYIREPYYPNKNSLRCKKYSGPRWGMSKTSTHRLNISKSNLPSPADYYVKESGPTPQQLWDWSVRQEVQRNESINNCIEKTLEKSKKESLPGPFDTFVDPSIFKKKSFNVKGTFTKAKRAKSPVCSDEPSPQSFYIKDTFGVTCLNNKKRPPFNNTSSFPKLKTHPVGPADYNPTYNTITFNICKKLPPISAGFVAPFNNTAKRSLHNLKNETPSPFEYDTRPKKKIRFCEEPLGILSSKTPRFPKQCESSPSPLDYDIHPSTNTRHCSHAKLQRSFNNTEKRIMEIKEPDYNAAPNSYFPSKDGVLPSPHNIIIARDVGESTRCRKPPPGPTSYEIHPLYSNALIKAYTTHNVTFNQKDVFNTQGNFGPKLPRKILRFFVRSGTTKKFYQTCF</sequence>